<dbReference type="Proteomes" id="UP001500212">
    <property type="component" value="Unassembled WGS sequence"/>
</dbReference>
<feature type="region of interest" description="Disordered" evidence="1">
    <location>
        <begin position="378"/>
        <end position="422"/>
    </location>
</feature>
<dbReference type="RefSeq" id="WP_345353560.1">
    <property type="nucleotide sequence ID" value="NZ_BAABHJ010000005.1"/>
</dbReference>
<feature type="compositionally biased region" description="Low complexity" evidence="1">
    <location>
        <begin position="62"/>
        <end position="81"/>
    </location>
</feature>
<comment type="caution">
    <text evidence="3">The sequence shown here is derived from an EMBL/GenBank/DDBJ whole genome shotgun (WGS) entry which is preliminary data.</text>
</comment>
<feature type="region of interest" description="Disordered" evidence="1">
    <location>
        <begin position="1"/>
        <end position="343"/>
    </location>
</feature>
<evidence type="ECO:0008006" key="5">
    <source>
        <dbReference type="Google" id="ProtNLM"/>
    </source>
</evidence>
<feature type="compositionally biased region" description="Gly residues" evidence="1">
    <location>
        <begin position="52"/>
        <end position="61"/>
    </location>
</feature>
<feature type="transmembrane region" description="Helical" evidence="2">
    <location>
        <begin position="353"/>
        <end position="373"/>
    </location>
</feature>
<keyword evidence="4" id="KW-1185">Reference proteome</keyword>
<organism evidence="3 4">
    <name type="scientific">Actinoallomurus liliacearum</name>
    <dbReference type="NCBI Taxonomy" id="1080073"/>
    <lineage>
        <taxon>Bacteria</taxon>
        <taxon>Bacillati</taxon>
        <taxon>Actinomycetota</taxon>
        <taxon>Actinomycetes</taxon>
        <taxon>Streptosporangiales</taxon>
        <taxon>Thermomonosporaceae</taxon>
        <taxon>Actinoallomurus</taxon>
    </lineage>
</organism>
<accession>A0ABP8TFZ1</accession>
<dbReference type="EMBL" id="BAABHJ010000005">
    <property type="protein sequence ID" value="GAA4607250.1"/>
    <property type="molecule type" value="Genomic_DNA"/>
</dbReference>
<keyword evidence="2" id="KW-0472">Membrane</keyword>
<proteinExistence type="predicted"/>
<keyword evidence="2" id="KW-0812">Transmembrane</keyword>
<gene>
    <name evidence="3" type="ORF">GCM10023195_27330</name>
</gene>
<name>A0ABP8TFZ1_9ACTN</name>
<feature type="compositionally biased region" description="Low complexity" evidence="1">
    <location>
        <begin position="189"/>
        <end position="200"/>
    </location>
</feature>
<keyword evidence="2" id="KW-1133">Transmembrane helix</keyword>
<evidence type="ECO:0000256" key="1">
    <source>
        <dbReference type="SAM" id="MobiDB-lite"/>
    </source>
</evidence>
<evidence type="ECO:0000313" key="4">
    <source>
        <dbReference type="Proteomes" id="UP001500212"/>
    </source>
</evidence>
<protein>
    <recommendedName>
        <fullName evidence="5">SCP domain-containing protein</fullName>
    </recommendedName>
</protein>
<evidence type="ECO:0000313" key="3">
    <source>
        <dbReference type="EMBL" id="GAA4607250.1"/>
    </source>
</evidence>
<feature type="compositionally biased region" description="Low complexity" evidence="1">
    <location>
        <begin position="382"/>
        <end position="401"/>
    </location>
</feature>
<evidence type="ECO:0000256" key="2">
    <source>
        <dbReference type="SAM" id="Phobius"/>
    </source>
</evidence>
<sequence>MSGQPGSWADDDAPTGGFPTVSASEQAPQAARRERAPFEPADPGTPAPDGSGESGASGGFGAPAEFGAGPSAEPTGSFSAGGSFGAEPPAERGGSFGAEPPAEPELSFQPTTAFPSVPEEETPSFGHRTVENSSGPNEPVRPETEPTGSTPPFGAETPQVAPYDARDATYGYEVADPSFGFAPAHPTRAAGVDTGPAADGAGPGPASEPYSFESLLGPGDGVAGPATPAGPPAAGPQPYDDVAPSRPFPGPEAFQGAPGVPPSPAGGPVSAEDQAAENDFFSHGDDPAMWDRPIGPSGPPPQPGKPSSGNLRLPDWMREQNGDGAAGGPTAPPTGGYDGYDGFEEKGRSKRPLLAVVGVLVVGLVAAGGAYFLTAGKKSDHTASSSPSPSHKPKASTSKKAGQPADDQPEKPLTQFKGAHTRPVGHISDLRAGLTYPKLGKPWQMQTQKSAMAELGFSAGQFAVSEPKRWGRLLSAELGGANKAAYGGPGTEHAAATKVADAYEAKLYGYTHHKKVLASQSLNIGGHKGWLVGYYLTYRQHGVKTTGELFTVAVVDTGKKAPGVLLMTVPNTDKKLWPDVNYVMRSIKVA</sequence>
<reference evidence="4" key="1">
    <citation type="journal article" date="2019" name="Int. J. Syst. Evol. Microbiol.">
        <title>The Global Catalogue of Microorganisms (GCM) 10K type strain sequencing project: providing services to taxonomists for standard genome sequencing and annotation.</title>
        <authorList>
            <consortium name="The Broad Institute Genomics Platform"/>
            <consortium name="The Broad Institute Genome Sequencing Center for Infectious Disease"/>
            <person name="Wu L."/>
            <person name="Ma J."/>
        </authorList>
    </citation>
    <scope>NUCLEOTIDE SEQUENCE [LARGE SCALE GENOMIC DNA]</scope>
    <source>
        <strain evidence="4">JCM 17938</strain>
    </source>
</reference>